<evidence type="ECO:0000256" key="5">
    <source>
        <dbReference type="ARBA" id="ARBA00022692"/>
    </source>
</evidence>
<dbReference type="EMBL" id="FONN01000014">
    <property type="protein sequence ID" value="SFF11814.1"/>
    <property type="molecule type" value="Genomic_DNA"/>
</dbReference>
<protein>
    <submittedName>
        <fullName evidence="11">Trk system potassium uptake protein TrkH</fullName>
    </submittedName>
</protein>
<keyword evidence="9 10" id="KW-0472">Membrane</keyword>
<dbReference type="InterPro" id="IPR003445">
    <property type="entry name" value="Cat_transpt"/>
</dbReference>
<dbReference type="GO" id="GO:0015379">
    <property type="term" value="F:potassium:chloride symporter activity"/>
    <property type="evidence" value="ECO:0007669"/>
    <property type="project" value="InterPro"/>
</dbReference>
<dbReference type="GO" id="GO:0005886">
    <property type="term" value="C:plasma membrane"/>
    <property type="evidence" value="ECO:0007669"/>
    <property type="project" value="UniProtKB-SubCell"/>
</dbReference>
<gene>
    <name evidence="11" type="ORF">SAMN04487969_114117</name>
</gene>
<evidence type="ECO:0000256" key="8">
    <source>
        <dbReference type="ARBA" id="ARBA00023065"/>
    </source>
</evidence>
<feature type="transmembrane region" description="Helical" evidence="10">
    <location>
        <begin position="235"/>
        <end position="254"/>
    </location>
</feature>
<evidence type="ECO:0000313" key="12">
    <source>
        <dbReference type="Proteomes" id="UP000183410"/>
    </source>
</evidence>
<dbReference type="Pfam" id="PF02386">
    <property type="entry name" value="TrkH"/>
    <property type="match status" value="1"/>
</dbReference>
<evidence type="ECO:0000256" key="2">
    <source>
        <dbReference type="ARBA" id="ARBA00022448"/>
    </source>
</evidence>
<dbReference type="Proteomes" id="UP000183410">
    <property type="component" value="Unassembled WGS sequence"/>
</dbReference>
<feature type="transmembrane region" description="Helical" evidence="10">
    <location>
        <begin position="412"/>
        <end position="433"/>
    </location>
</feature>
<evidence type="ECO:0000256" key="7">
    <source>
        <dbReference type="ARBA" id="ARBA00022989"/>
    </source>
</evidence>
<feature type="transmembrane region" description="Helical" evidence="10">
    <location>
        <begin position="77"/>
        <end position="101"/>
    </location>
</feature>
<dbReference type="AlphaFoldDB" id="A0A1I2G281"/>
<keyword evidence="6" id="KW-0630">Potassium</keyword>
<evidence type="ECO:0000256" key="1">
    <source>
        <dbReference type="ARBA" id="ARBA00004651"/>
    </source>
</evidence>
<dbReference type="PANTHER" id="PTHR32024">
    <property type="entry name" value="TRK SYSTEM POTASSIUM UPTAKE PROTEIN TRKG-RELATED"/>
    <property type="match status" value="1"/>
</dbReference>
<evidence type="ECO:0000256" key="3">
    <source>
        <dbReference type="ARBA" id="ARBA00022475"/>
    </source>
</evidence>
<feature type="transmembrane region" description="Helical" evidence="10">
    <location>
        <begin position="49"/>
        <end position="65"/>
    </location>
</feature>
<feature type="transmembrane region" description="Helical" evidence="10">
    <location>
        <begin position="356"/>
        <end position="376"/>
    </location>
</feature>
<feature type="transmembrane region" description="Helical" evidence="10">
    <location>
        <begin position="302"/>
        <end position="335"/>
    </location>
</feature>
<reference evidence="12" key="1">
    <citation type="submission" date="2016-10" db="EMBL/GenBank/DDBJ databases">
        <authorList>
            <person name="Varghese N."/>
            <person name="Submissions S."/>
        </authorList>
    </citation>
    <scope>NUCLEOTIDE SEQUENCE [LARGE SCALE GENOMIC DNA]</scope>
    <source>
        <strain evidence="12">CGMCC 1.10223</strain>
    </source>
</reference>
<keyword evidence="2" id="KW-0813">Transport</keyword>
<dbReference type="NCBIfam" id="TIGR00933">
    <property type="entry name" value="2a38"/>
    <property type="match status" value="1"/>
</dbReference>
<proteinExistence type="predicted"/>
<accession>A0A1I2G281</accession>
<name>A0A1I2G281_9BACL</name>
<evidence type="ECO:0000313" key="11">
    <source>
        <dbReference type="EMBL" id="SFF11814.1"/>
    </source>
</evidence>
<keyword evidence="5 10" id="KW-0812">Transmembrane</keyword>
<keyword evidence="4" id="KW-0633">Potassium transport</keyword>
<keyword evidence="12" id="KW-1185">Reference proteome</keyword>
<comment type="subcellular location">
    <subcellularLocation>
        <location evidence="1">Cell membrane</location>
        <topology evidence="1">Multi-pass membrane protein</topology>
    </subcellularLocation>
</comment>
<sequence length="452" mass="49234">MARLRTIFLKMTPPQILTLGFLAIIAAGTLLLSLPHASATHQATPLIDALFTATSAVCVTGLVVVDTGIHYSTFGELVILVLMQIGGLGFMTMSTLFALALRKRISLRERLLLQESMNQSSLEGIVRFIRRVLIYAFVIEGVGALVLALRWSTEMPFGKALYYGIFHSVSMFTNAGFDIMGPMNGKFSSFVNHVNDPIINVIVIALIFLGGIGFIVLAEMWDYPKTRKLSFHSKVVLYATGILFVAGAVIIFIFEFTNAKTLEPLSLSGKLYSSLFQSISPRSGGANTLDIPSLRHATQFLIILLMFIGASPGSAGGGIKVTTFAILIGAVFAMIRGREDVVFFRRRLAKDRVYKALTITIASLAAIILFTMILSTTEDVDFLVLLFEVTSAFGTTGLSLGLTPHLTVIGKVLIIIMMFAGRLGPLTLAFTLVPAQEKKELYRYPEGKIMIG</sequence>
<evidence type="ECO:0000256" key="9">
    <source>
        <dbReference type="ARBA" id="ARBA00023136"/>
    </source>
</evidence>
<keyword evidence="7 10" id="KW-1133">Transmembrane helix</keyword>
<feature type="transmembrane region" description="Helical" evidence="10">
    <location>
        <begin position="197"/>
        <end position="223"/>
    </location>
</feature>
<feature type="transmembrane region" description="Helical" evidence="10">
    <location>
        <begin position="128"/>
        <end position="148"/>
    </location>
</feature>
<keyword evidence="3" id="KW-1003">Cell membrane</keyword>
<dbReference type="PANTHER" id="PTHR32024:SF1">
    <property type="entry name" value="KTR SYSTEM POTASSIUM UPTAKE PROTEIN B"/>
    <property type="match status" value="1"/>
</dbReference>
<evidence type="ECO:0000256" key="4">
    <source>
        <dbReference type="ARBA" id="ARBA00022538"/>
    </source>
</evidence>
<evidence type="ECO:0000256" key="6">
    <source>
        <dbReference type="ARBA" id="ARBA00022958"/>
    </source>
</evidence>
<organism evidence="11 12">
    <name type="scientific">Paenibacillus algorifonticola</name>
    <dbReference type="NCBI Taxonomy" id="684063"/>
    <lineage>
        <taxon>Bacteria</taxon>
        <taxon>Bacillati</taxon>
        <taxon>Bacillota</taxon>
        <taxon>Bacilli</taxon>
        <taxon>Bacillales</taxon>
        <taxon>Paenibacillaceae</taxon>
        <taxon>Paenibacillus</taxon>
    </lineage>
</organism>
<dbReference type="InterPro" id="IPR004772">
    <property type="entry name" value="TrkH"/>
</dbReference>
<evidence type="ECO:0000256" key="10">
    <source>
        <dbReference type="SAM" id="Phobius"/>
    </source>
</evidence>
<keyword evidence="8" id="KW-0406">Ion transport</keyword>